<sequence>MRFPLVKLQYPSRWAMGISALTACALATIALIAVAWWNADHPVHRYDDSAQGEVLVSKDGRTITIATTWGDCEVPPRLQAQENASDVRLTLRREDHAQPGHVCNNSGVKQIATTLDQPVGRRTVIDAMTGKHIPVFNERHLAAPGYLPKGYIYSDSLASSNVAGGKIPTPFEWPPTPTWTTAYQRDSFHGYLAITQATGNYVETTGTPATINGHQAFLQLSPSSVDRCSITWFDGTYTFNVYDSDPQQQPTRDEVLKIAENLH</sequence>
<dbReference type="PROSITE" id="PS51257">
    <property type="entry name" value="PROKAR_LIPOPROTEIN"/>
    <property type="match status" value="1"/>
</dbReference>
<comment type="caution">
    <text evidence="2">The sequence shown here is derived from an EMBL/GenBank/DDBJ whole genome shotgun (WGS) entry which is preliminary data.</text>
</comment>
<keyword evidence="1" id="KW-1133">Transmembrane helix</keyword>
<dbReference type="AlphaFoldDB" id="A0A4U0R649"/>
<dbReference type="Proteomes" id="UP000305778">
    <property type="component" value="Unassembled WGS sequence"/>
</dbReference>
<gene>
    <name evidence="2" type="ORF">FCI23_55795</name>
</gene>
<reference evidence="2 3" key="1">
    <citation type="submission" date="2019-04" db="EMBL/GenBank/DDBJ databases">
        <title>Streptomyces oryziradicis sp. nov., a novel actinomycete isolated from rhizosphere soil of rice (Oryza sativa L.).</title>
        <authorList>
            <person name="Li C."/>
        </authorList>
    </citation>
    <scope>NUCLEOTIDE SEQUENCE [LARGE SCALE GENOMIC DNA]</scope>
    <source>
        <strain evidence="2 3">NEAU-C40</strain>
    </source>
</reference>
<evidence type="ECO:0000256" key="1">
    <source>
        <dbReference type="SAM" id="Phobius"/>
    </source>
</evidence>
<keyword evidence="1" id="KW-0812">Transmembrane</keyword>
<evidence type="ECO:0000313" key="2">
    <source>
        <dbReference type="EMBL" id="TJZ90409.1"/>
    </source>
</evidence>
<dbReference type="OrthoDB" id="4073030at2"/>
<dbReference type="EMBL" id="SUMC01000349">
    <property type="protein sequence ID" value="TJZ90409.1"/>
    <property type="molecule type" value="Genomic_DNA"/>
</dbReference>
<feature type="transmembrane region" description="Helical" evidence="1">
    <location>
        <begin position="12"/>
        <end position="37"/>
    </location>
</feature>
<protein>
    <submittedName>
        <fullName evidence="2">Uncharacterized protein</fullName>
    </submittedName>
</protein>
<dbReference type="RefSeq" id="WP_136731780.1">
    <property type="nucleotide sequence ID" value="NZ_SUMC01000349.1"/>
</dbReference>
<proteinExistence type="predicted"/>
<accession>A0A4U0R649</accession>
<keyword evidence="3" id="KW-1185">Reference proteome</keyword>
<name>A0A4U0R649_9ACTN</name>
<evidence type="ECO:0000313" key="3">
    <source>
        <dbReference type="Proteomes" id="UP000305778"/>
    </source>
</evidence>
<keyword evidence="1" id="KW-0472">Membrane</keyword>
<organism evidence="2 3">
    <name type="scientific">Actinacidiphila oryziradicis</name>
    <dbReference type="NCBI Taxonomy" id="2571141"/>
    <lineage>
        <taxon>Bacteria</taxon>
        <taxon>Bacillati</taxon>
        <taxon>Actinomycetota</taxon>
        <taxon>Actinomycetes</taxon>
        <taxon>Kitasatosporales</taxon>
        <taxon>Streptomycetaceae</taxon>
        <taxon>Actinacidiphila</taxon>
    </lineage>
</organism>